<protein>
    <submittedName>
        <fullName evidence="1">Uncharacterized protein</fullName>
    </submittedName>
</protein>
<dbReference type="Proteomes" id="UP000292957">
    <property type="component" value="Unassembled WGS sequence"/>
</dbReference>
<gene>
    <name evidence="1" type="ORF">BD311DRAFT_811199</name>
</gene>
<dbReference type="AlphaFoldDB" id="A0A4V2JYX5"/>
<sequence length="64" mass="6792">MFNDHIVLSAFLGLGPPQMMGLTRGQALLLIMLRKDHTGPTGPSADAVRGLLNTECDTTAEVPT</sequence>
<accession>A0A4V2JYX5</accession>
<proteinExistence type="predicted"/>
<organism evidence="1">
    <name type="scientific">Dichomitus squalens</name>
    <dbReference type="NCBI Taxonomy" id="114155"/>
    <lineage>
        <taxon>Eukaryota</taxon>
        <taxon>Fungi</taxon>
        <taxon>Dikarya</taxon>
        <taxon>Basidiomycota</taxon>
        <taxon>Agaricomycotina</taxon>
        <taxon>Agaricomycetes</taxon>
        <taxon>Polyporales</taxon>
        <taxon>Polyporaceae</taxon>
        <taxon>Dichomitus</taxon>
    </lineage>
</organism>
<reference evidence="1" key="1">
    <citation type="submission" date="2019-01" db="EMBL/GenBank/DDBJ databases">
        <title>Draft genome sequences of three monokaryotic isolates of the white-rot basidiomycete fungus Dichomitus squalens.</title>
        <authorList>
            <consortium name="DOE Joint Genome Institute"/>
            <person name="Lopez S.C."/>
            <person name="Andreopoulos B."/>
            <person name="Pangilinan J."/>
            <person name="Lipzen A."/>
            <person name="Riley R."/>
            <person name="Ahrendt S."/>
            <person name="Ng V."/>
            <person name="Barry K."/>
            <person name="Daum C."/>
            <person name="Grigoriev I.V."/>
            <person name="Hilden K.S."/>
            <person name="Makela M.R."/>
            <person name="de Vries R.P."/>
        </authorList>
    </citation>
    <scope>NUCLEOTIDE SEQUENCE [LARGE SCALE GENOMIC DNA]</scope>
    <source>
        <strain evidence="1">OM18370.1</strain>
    </source>
</reference>
<name>A0A4V2JYX5_9APHY</name>
<evidence type="ECO:0000313" key="1">
    <source>
        <dbReference type="EMBL" id="TBU22823.1"/>
    </source>
</evidence>
<dbReference type="EMBL" id="ML143525">
    <property type="protein sequence ID" value="TBU22823.1"/>
    <property type="molecule type" value="Genomic_DNA"/>
</dbReference>